<dbReference type="InterPro" id="IPR018060">
    <property type="entry name" value="HTH_AraC"/>
</dbReference>
<sequence length="280" mass="32375">MHAIPQLLAGDESVQIGVSTLEEGSGAPMTFGHAYITLMVCLSGRARFSLNFHEQSIRPGDVLVLAEDTVAVLRRRSRTFKVFFCLMPKVFCTAVAYPLPNSLFKFLHDYPRCRPVEADKGALANWLAQFRQLAQDFPEYRHIMLRNQLQNFFLAIAARMPGEQQEHRTYSRKEMLSWRFWDLVGKHCVEHREVGFYARALSITPYYLAQLTKDFFNDTPKGLISRQVILEIKALLACGDFAIGRIAQQMHFDDASYLCRYFKRYTGFSLTAYRRQQHQL</sequence>
<gene>
    <name evidence="5" type="ORF">M5G17_23045</name>
</gene>
<evidence type="ECO:0000259" key="4">
    <source>
        <dbReference type="PROSITE" id="PS01124"/>
    </source>
</evidence>
<keyword evidence="3" id="KW-0804">Transcription</keyword>
<organism evidence="5 6">
    <name type="scientific">Pseudomonas rubra</name>
    <dbReference type="NCBI Taxonomy" id="2942627"/>
    <lineage>
        <taxon>Bacteria</taxon>
        <taxon>Pseudomonadati</taxon>
        <taxon>Pseudomonadota</taxon>
        <taxon>Gammaproteobacteria</taxon>
        <taxon>Pseudomonadales</taxon>
        <taxon>Pseudomonadaceae</taxon>
        <taxon>Pseudomonas</taxon>
    </lineage>
</organism>
<evidence type="ECO:0000256" key="1">
    <source>
        <dbReference type="ARBA" id="ARBA00023015"/>
    </source>
</evidence>
<feature type="domain" description="HTH araC/xylS-type" evidence="4">
    <location>
        <begin position="198"/>
        <end position="276"/>
    </location>
</feature>
<comment type="caution">
    <text evidence="5">The sequence shown here is derived from an EMBL/GenBank/DDBJ whole genome shotgun (WGS) entry which is preliminary data.</text>
</comment>
<keyword evidence="1" id="KW-0805">Transcription regulation</keyword>
<dbReference type="Proteomes" id="UP001148184">
    <property type="component" value="Unassembled WGS sequence"/>
</dbReference>
<dbReference type="PROSITE" id="PS01124">
    <property type="entry name" value="HTH_ARAC_FAMILY_2"/>
    <property type="match status" value="1"/>
</dbReference>
<dbReference type="SUPFAM" id="SSF46689">
    <property type="entry name" value="Homeodomain-like"/>
    <property type="match status" value="1"/>
</dbReference>
<protein>
    <submittedName>
        <fullName evidence="5">Helix-turn-helix transcriptional regulator</fullName>
    </submittedName>
</protein>
<dbReference type="PANTHER" id="PTHR43280">
    <property type="entry name" value="ARAC-FAMILY TRANSCRIPTIONAL REGULATOR"/>
    <property type="match status" value="1"/>
</dbReference>
<evidence type="ECO:0000313" key="5">
    <source>
        <dbReference type="EMBL" id="MDD1016563.1"/>
    </source>
</evidence>
<dbReference type="SMART" id="SM00342">
    <property type="entry name" value="HTH_ARAC"/>
    <property type="match status" value="1"/>
</dbReference>
<evidence type="ECO:0000313" key="6">
    <source>
        <dbReference type="Proteomes" id="UP001148184"/>
    </source>
</evidence>
<accession>A0ABT5PEY5</accession>
<proteinExistence type="predicted"/>
<keyword evidence="6" id="KW-1185">Reference proteome</keyword>
<dbReference type="InterPro" id="IPR009057">
    <property type="entry name" value="Homeodomain-like_sf"/>
</dbReference>
<name>A0ABT5PEY5_9PSED</name>
<dbReference type="Gene3D" id="1.10.10.60">
    <property type="entry name" value="Homeodomain-like"/>
    <property type="match status" value="1"/>
</dbReference>
<dbReference type="SUPFAM" id="SSF51182">
    <property type="entry name" value="RmlC-like cupins"/>
    <property type="match status" value="1"/>
</dbReference>
<dbReference type="Gene3D" id="2.60.120.10">
    <property type="entry name" value="Jelly Rolls"/>
    <property type="match status" value="1"/>
</dbReference>
<dbReference type="InterPro" id="IPR011051">
    <property type="entry name" value="RmlC_Cupin_sf"/>
</dbReference>
<dbReference type="Pfam" id="PF12833">
    <property type="entry name" value="HTH_18"/>
    <property type="match status" value="1"/>
</dbReference>
<dbReference type="EMBL" id="JAMDGZ010000055">
    <property type="protein sequence ID" value="MDD1016563.1"/>
    <property type="molecule type" value="Genomic_DNA"/>
</dbReference>
<keyword evidence="2" id="KW-0238">DNA-binding</keyword>
<evidence type="ECO:0000256" key="3">
    <source>
        <dbReference type="ARBA" id="ARBA00023163"/>
    </source>
</evidence>
<reference evidence="5 6" key="1">
    <citation type="submission" date="2022-05" db="EMBL/GenBank/DDBJ databases">
        <title>Novel Pseudomonas spp. Isolated from a Rainbow Trout Aquaculture Facility.</title>
        <authorList>
            <person name="Testerman T."/>
            <person name="Graf J."/>
        </authorList>
    </citation>
    <scope>NUCLEOTIDE SEQUENCE [LARGE SCALE GENOMIC DNA]</scope>
    <source>
        <strain evidence="5 6">ID1025</strain>
    </source>
</reference>
<dbReference type="PANTHER" id="PTHR43280:SF32">
    <property type="entry name" value="TRANSCRIPTIONAL REGULATORY PROTEIN"/>
    <property type="match status" value="1"/>
</dbReference>
<dbReference type="InterPro" id="IPR014710">
    <property type="entry name" value="RmlC-like_jellyroll"/>
</dbReference>
<evidence type="ECO:0000256" key="2">
    <source>
        <dbReference type="ARBA" id="ARBA00023125"/>
    </source>
</evidence>
<dbReference type="RefSeq" id="WP_273895202.1">
    <property type="nucleotide sequence ID" value="NZ_JAMDGP010000083.1"/>
</dbReference>